<sequence>MKPHTITKGELFALSLTALRIESNARRLEEAAQASIVVAQVRADLSGLAADIRTYCGLDALTQANLDALKAKASS</sequence>
<organism evidence="2">
    <name type="scientific">uncultured Caudovirales phage</name>
    <dbReference type="NCBI Taxonomy" id="2100421"/>
    <lineage>
        <taxon>Viruses</taxon>
        <taxon>Duplodnaviria</taxon>
        <taxon>Heunggongvirae</taxon>
        <taxon>Uroviricota</taxon>
        <taxon>Caudoviricetes</taxon>
        <taxon>Peduoviridae</taxon>
        <taxon>Maltschvirus</taxon>
        <taxon>Maltschvirus maltsch</taxon>
    </lineage>
</organism>
<evidence type="ECO:0000313" key="1">
    <source>
        <dbReference type="EMBL" id="CAB4149881.1"/>
    </source>
</evidence>
<name>A0A6J5NVC1_9CAUD</name>
<proteinExistence type="predicted"/>
<gene>
    <name evidence="1" type="ORF">UFOVP543_41</name>
    <name evidence="2" type="ORF">UFOVP804_17</name>
</gene>
<dbReference type="EMBL" id="LR796531">
    <property type="protein sequence ID" value="CAB4149881.1"/>
    <property type="molecule type" value="Genomic_DNA"/>
</dbReference>
<evidence type="ECO:0000313" key="2">
    <source>
        <dbReference type="EMBL" id="CAB4163449.1"/>
    </source>
</evidence>
<dbReference type="EMBL" id="LR796756">
    <property type="protein sequence ID" value="CAB4163449.1"/>
    <property type="molecule type" value="Genomic_DNA"/>
</dbReference>
<accession>A0A6J5NVC1</accession>
<reference evidence="2" key="1">
    <citation type="submission" date="2020-04" db="EMBL/GenBank/DDBJ databases">
        <authorList>
            <person name="Chiriac C."/>
            <person name="Salcher M."/>
            <person name="Ghai R."/>
            <person name="Kavagutti S V."/>
        </authorList>
    </citation>
    <scope>NUCLEOTIDE SEQUENCE</scope>
</reference>
<protein>
    <submittedName>
        <fullName evidence="2">Uncharacterized protein</fullName>
    </submittedName>
</protein>